<feature type="transmembrane region" description="Helical" evidence="1">
    <location>
        <begin position="70"/>
        <end position="87"/>
    </location>
</feature>
<keyword evidence="3" id="KW-1185">Reference proteome</keyword>
<accession>A0A2N3I094</accession>
<keyword evidence="1" id="KW-1133">Transmembrane helix</keyword>
<keyword evidence="1" id="KW-0812">Transmembrane</keyword>
<name>A0A2N3I094_9BACT</name>
<feature type="transmembrane region" description="Helical" evidence="1">
    <location>
        <begin position="47"/>
        <end position="64"/>
    </location>
</feature>
<reference evidence="2 3" key="1">
    <citation type="submission" date="2017-06" db="EMBL/GenBank/DDBJ databases">
        <title>Raineya orbicola gen. nov., sp. nov. a slightly thermophilic bacterium of the phylum Bacteroidetes and the description of Raineyaceae fam. nov.</title>
        <authorList>
            <person name="Albuquerque L."/>
            <person name="Polonia A.R.M."/>
            <person name="Barroso C."/>
            <person name="Froufe H.J.C."/>
            <person name="Lage O."/>
            <person name="Lobo-Da-Cunha A."/>
            <person name="Egas C."/>
            <person name="Da Costa M.S."/>
        </authorList>
    </citation>
    <scope>NUCLEOTIDE SEQUENCE [LARGE SCALE GENOMIC DNA]</scope>
    <source>
        <strain evidence="2 3">SPSPC-11</strain>
    </source>
</reference>
<dbReference type="RefSeq" id="WP_207764460.1">
    <property type="nucleotide sequence ID" value="NZ_NKXO01000076.1"/>
</dbReference>
<protein>
    <submittedName>
        <fullName evidence="2">TM2 domain</fullName>
    </submittedName>
</protein>
<keyword evidence="1" id="KW-0472">Membrane</keyword>
<sequence length="116" mass="13508">MEQESKLYISASIADRLPSMVKNELAKLPAQKQEEFVEEYKRKAKSVGIAYLFLIVILAMHYGYLRKWGLQIVFWLTGGGFFIWWLIDLFRLPGLVKNYNKDIAIDTMRNLKAMSS</sequence>
<dbReference type="AlphaFoldDB" id="A0A2N3I094"/>
<evidence type="ECO:0000256" key="1">
    <source>
        <dbReference type="SAM" id="Phobius"/>
    </source>
</evidence>
<dbReference type="EMBL" id="NKXO01000076">
    <property type="protein sequence ID" value="PKQ63740.1"/>
    <property type="molecule type" value="Genomic_DNA"/>
</dbReference>
<comment type="caution">
    <text evidence="2">The sequence shown here is derived from an EMBL/GenBank/DDBJ whole genome shotgun (WGS) entry which is preliminary data.</text>
</comment>
<organism evidence="2 3">
    <name type="scientific">Raineya orbicola</name>
    <dbReference type="NCBI Taxonomy" id="2016530"/>
    <lineage>
        <taxon>Bacteria</taxon>
        <taxon>Pseudomonadati</taxon>
        <taxon>Bacteroidota</taxon>
        <taxon>Cytophagia</taxon>
        <taxon>Cytophagales</taxon>
        <taxon>Raineyaceae</taxon>
        <taxon>Raineya</taxon>
    </lineage>
</organism>
<dbReference type="Proteomes" id="UP000233387">
    <property type="component" value="Unassembled WGS sequence"/>
</dbReference>
<proteinExistence type="predicted"/>
<evidence type="ECO:0000313" key="3">
    <source>
        <dbReference type="Proteomes" id="UP000233387"/>
    </source>
</evidence>
<gene>
    <name evidence="2" type="ORF">Rain11_2647</name>
</gene>
<evidence type="ECO:0000313" key="2">
    <source>
        <dbReference type="EMBL" id="PKQ63740.1"/>
    </source>
</evidence>